<accession>A0A814AFB6</accession>
<evidence type="ECO:0000313" key="2">
    <source>
        <dbReference type="EMBL" id="CAF0914347.1"/>
    </source>
</evidence>
<dbReference type="InterPro" id="IPR027032">
    <property type="entry name" value="Twinkle-like"/>
</dbReference>
<organism evidence="2 3">
    <name type="scientific">Adineta steineri</name>
    <dbReference type="NCBI Taxonomy" id="433720"/>
    <lineage>
        <taxon>Eukaryota</taxon>
        <taxon>Metazoa</taxon>
        <taxon>Spiralia</taxon>
        <taxon>Gnathifera</taxon>
        <taxon>Rotifera</taxon>
        <taxon>Eurotatoria</taxon>
        <taxon>Bdelloidea</taxon>
        <taxon>Adinetida</taxon>
        <taxon>Adinetidae</taxon>
        <taxon>Adineta</taxon>
    </lineage>
</organism>
<proteinExistence type="predicted"/>
<dbReference type="GO" id="GO:0005739">
    <property type="term" value="C:mitochondrion"/>
    <property type="evidence" value="ECO:0007669"/>
    <property type="project" value="TreeGrafter"/>
</dbReference>
<gene>
    <name evidence="1" type="ORF">BJG266_LOCUS9308</name>
    <name evidence="2" type="ORF">QVE165_LOCUS10184</name>
</gene>
<protein>
    <submittedName>
        <fullName evidence="2">Uncharacterized protein</fullName>
    </submittedName>
</protein>
<dbReference type="OrthoDB" id="275278at2759"/>
<reference evidence="2" key="1">
    <citation type="submission" date="2021-02" db="EMBL/GenBank/DDBJ databases">
        <authorList>
            <person name="Nowell W R."/>
        </authorList>
    </citation>
    <scope>NUCLEOTIDE SEQUENCE</scope>
</reference>
<dbReference type="EMBL" id="CAJNOI010000030">
    <property type="protein sequence ID" value="CAF0878764.1"/>
    <property type="molecule type" value="Genomic_DNA"/>
</dbReference>
<keyword evidence="3" id="KW-1185">Reference proteome</keyword>
<dbReference type="AlphaFoldDB" id="A0A814AFB6"/>
<dbReference type="PANTHER" id="PTHR12873:SF0">
    <property type="entry name" value="TWINKLE MTDNA HELICASE"/>
    <property type="match status" value="1"/>
</dbReference>
<comment type="caution">
    <text evidence="2">The sequence shown here is derived from an EMBL/GenBank/DDBJ whole genome shotgun (WGS) entry which is preliminary data.</text>
</comment>
<dbReference type="EMBL" id="CAJNOM010000047">
    <property type="protein sequence ID" value="CAF0914347.1"/>
    <property type="molecule type" value="Genomic_DNA"/>
</dbReference>
<dbReference type="GO" id="GO:0006264">
    <property type="term" value="P:mitochondrial DNA replication"/>
    <property type="evidence" value="ECO:0007669"/>
    <property type="project" value="TreeGrafter"/>
</dbReference>
<dbReference type="Proteomes" id="UP000663832">
    <property type="component" value="Unassembled WGS sequence"/>
</dbReference>
<dbReference type="Proteomes" id="UP000663877">
    <property type="component" value="Unassembled WGS sequence"/>
</dbReference>
<evidence type="ECO:0000313" key="1">
    <source>
        <dbReference type="EMBL" id="CAF0878764.1"/>
    </source>
</evidence>
<dbReference type="PANTHER" id="PTHR12873">
    <property type="entry name" value="T7-LIKE MITOCHONDRIAL DNA HELICASE"/>
    <property type="match status" value="1"/>
</dbReference>
<dbReference type="GO" id="GO:0043139">
    <property type="term" value="F:5'-3' DNA helicase activity"/>
    <property type="evidence" value="ECO:0007669"/>
    <property type="project" value="InterPro"/>
</dbReference>
<name>A0A814AFB6_9BILA</name>
<evidence type="ECO:0000313" key="3">
    <source>
        <dbReference type="Proteomes" id="UP000663832"/>
    </source>
</evidence>
<sequence length="75" mass="9078">MHVFDKCAGQFTRLPMFFMTFHGQESIDKVINIKMDYSNRDRFFKQDTLIHGFRKFATNKKYHLTIVIHPRKLLK</sequence>
<dbReference type="GO" id="GO:0003697">
    <property type="term" value="F:single-stranded DNA binding"/>
    <property type="evidence" value="ECO:0007669"/>
    <property type="project" value="InterPro"/>
</dbReference>